<dbReference type="Pfam" id="PF12937">
    <property type="entry name" value="F-box-like"/>
    <property type="match status" value="1"/>
</dbReference>
<evidence type="ECO:0000256" key="2">
    <source>
        <dbReference type="ARBA" id="ARBA00008554"/>
    </source>
</evidence>
<evidence type="ECO:0000256" key="4">
    <source>
        <dbReference type="ARBA" id="ARBA00022660"/>
    </source>
</evidence>
<dbReference type="SUPFAM" id="SSF81383">
    <property type="entry name" value="F-box domain"/>
    <property type="match status" value="1"/>
</dbReference>
<gene>
    <name evidence="12" type="primary">QCR7</name>
    <name evidence="12" type="ORF">GGH94_001852</name>
</gene>
<dbReference type="FunFam" id="1.10.1090.10:FF:000001">
    <property type="entry name" value="Cytochrome b-c1 complex subunit 7"/>
    <property type="match status" value="1"/>
</dbReference>
<dbReference type="Pfam" id="PF25372">
    <property type="entry name" value="DUF7885"/>
    <property type="match status" value="1"/>
</dbReference>
<evidence type="ECO:0000256" key="1">
    <source>
        <dbReference type="ARBA" id="ARBA00004443"/>
    </source>
</evidence>
<dbReference type="SUPFAM" id="SSF52047">
    <property type="entry name" value="RNI-like"/>
    <property type="match status" value="1"/>
</dbReference>
<dbReference type="InterPro" id="IPR032675">
    <property type="entry name" value="LRR_dom_sf"/>
</dbReference>
<evidence type="ECO:0000313" key="13">
    <source>
        <dbReference type="Proteomes" id="UP001140074"/>
    </source>
</evidence>
<keyword evidence="8" id="KW-0472">Membrane</keyword>
<evidence type="ECO:0000256" key="5">
    <source>
        <dbReference type="ARBA" id="ARBA00022792"/>
    </source>
</evidence>
<sequence>MLEGVARIVQANSVFRSLCRPLASTWVNLAGYRRLGLRYDDLLREETPIIQEAISRLNREEIDLRNYRHRRAFQLSLSHQELPAPQWTKPQEDVQYLQPLIEEVSQEYAERDAFNSMISVRKETAVSVSHALYLQRPACSRVPPEILLEIFALVAPSQASLRACILTCRQWNLVGTPVLWRRPQFHRLSSVEHFASTLMAFTSEAGVSHYAKLVETVSFSTLPEVDRNNPQLATLLDTIVNCMVVPKPSPGLPGWAKHGSRNLLAPVIKRSRSLSRNNAGCVGCDDDDPAVAIRPLSATDLQLVDSDSTIAAVAGTAQTVAEHETVHERPTATVYTSSLRQLDLRFCKGVRNYSLQRLAPRLASINVLNLAGGLRTDITIAKLSQHMTDLRRVSLAWTSNLTDFGVSELVQRCKDIEALDLTYCMQIEDTSMLAIAHNLHSLAALSVAYCAGVTDIGVREVAMRFPGIQIVNVAKCLRVTDRMRKLLAQRNIVSACDSFDPFSIYRNKLQPRAKKIQ</sequence>
<evidence type="ECO:0000259" key="10">
    <source>
        <dbReference type="Pfam" id="PF12937"/>
    </source>
</evidence>
<name>A0A9W8IKK9_9FUNG</name>
<evidence type="ECO:0000256" key="3">
    <source>
        <dbReference type="ARBA" id="ARBA00022448"/>
    </source>
</evidence>
<dbReference type="SMART" id="SM00367">
    <property type="entry name" value="LRR_CC"/>
    <property type="match status" value="4"/>
</dbReference>
<organism evidence="12 13">
    <name type="scientific">Coemansia aciculifera</name>
    <dbReference type="NCBI Taxonomy" id="417176"/>
    <lineage>
        <taxon>Eukaryota</taxon>
        <taxon>Fungi</taxon>
        <taxon>Fungi incertae sedis</taxon>
        <taxon>Zoopagomycota</taxon>
        <taxon>Kickxellomycotina</taxon>
        <taxon>Kickxellomycetes</taxon>
        <taxon>Kickxellales</taxon>
        <taxon>Kickxellaceae</taxon>
        <taxon>Coemansia</taxon>
    </lineage>
</organism>
<dbReference type="InterPro" id="IPR001810">
    <property type="entry name" value="F-box_dom"/>
</dbReference>
<keyword evidence="3" id="KW-0813">Transport</keyword>
<dbReference type="EMBL" id="JANBUY010000047">
    <property type="protein sequence ID" value="KAJ2866001.1"/>
    <property type="molecule type" value="Genomic_DNA"/>
</dbReference>
<dbReference type="Gene3D" id="3.80.10.10">
    <property type="entry name" value="Ribonuclease Inhibitor"/>
    <property type="match status" value="1"/>
</dbReference>
<keyword evidence="4" id="KW-0679">Respiratory chain</keyword>
<feature type="domain" description="F-box/LRR-repeat protein 15-like leucin rich repeat" evidence="11">
    <location>
        <begin position="334"/>
        <end position="480"/>
    </location>
</feature>
<dbReference type="InterPro" id="IPR057207">
    <property type="entry name" value="FBXL15_LRR"/>
</dbReference>
<evidence type="ECO:0000256" key="6">
    <source>
        <dbReference type="ARBA" id="ARBA00022982"/>
    </source>
</evidence>
<evidence type="ECO:0000256" key="7">
    <source>
        <dbReference type="ARBA" id="ARBA00023128"/>
    </source>
</evidence>
<dbReference type="AlphaFoldDB" id="A0A9W8IKK9"/>
<dbReference type="Gene3D" id="1.20.1280.50">
    <property type="match status" value="1"/>
</dbReference>
<dbReference type="InterPro" id="IPR006553">
    <property type="entry name" value="Leu-rich_rpt_Cys-con_subtyp"/>
</dbReference>
<comment type="caution">
    <text evidence="12">The sequence shown here is derived from an EMBL/GenBank/DDBJ whole genome shotgun (WGS) entry which is preliminary data.</text>
</comment>
<evidence type="ECO:0000256" key="9">
    <source>
        <dbReference type="ARBA" id="ARBA00031684"/>
    </source>
</evidence>
<dbReference type="SUPFAM" id="SSF81524">
    <property type="entry name" value="14 kDa protein of cytochrome bc1 complex (Ubiquinol-cytochrome c reductase)"/>
    <property type="match status" value="1"/>
</dbReference>
<keyword evidence="5" id="KW-0999">Mitochondrion inner membrane</keyword>
<keyword evidence="13" id="KW-1185">Reference proteome</keyword>
<evidence type="ECO:0000259" key="11">
    <source>
        <dbReference type="Pfam" id="PF25372"/>
    </source>
</evidence>
<dbReference type="Gene3D" id="1.10.1090.10">
    <property type="entry name" value="Cytochrome b-c1 complex subunit 7"/>
    <property type="match status" value="1"/>
</dbReference>
<dbReference type="Proteomes" id="UP001140074">
    <property type="component" value="Unassembled WGS sequence"/>
</dbReference>
<dbReference type="GO" id="GO:0045275">
    <property type="term" value="C:respiratory chain complex III"/>
    <property type="evidence" value="ECO:0007669"/>
    <property type="project" value="InterPro"/>
</dbReference>
<protein>
    <recommendedName>
        <fullName evidence="9">Complex III subunit 7</fullName>
    </recommendedName>
</protein>
<keyword evidence="6" id="KW-0249">Electron transport</keyword>
<reference evidence="12" key="1">
    <citation type="submission" date="2022-07" db="EMBL/GenBank/DDBJ databases">
        <title>Phylogenomic reconstructions and comparative analyses of Kickxellomycotina fungi.</title>
        <authorList>
            <person name="Reynolds N.K."/>
            <person name="Stajich J.E."/>
            <person name="Barry K."/>
            <person name="Grigoriev I.V."/>
            <person name="Crous P."/>
            <person name="Smith M.E."/>
        </authorList>
    </citation>
    <scope>NUCLEOTIDE SEQUENCE</scope>
    <source>
        <strain evidence="12">RSA 476</strain>
    </source>
</reference>
<evidence type="ECO:0000256" key="8">
    <source>
        <dbReference type="ARBA" id="ARBA00023136"/>
    </source>
</evidence>
<dbReference type="InterPro" id="IPR036544">
    <property type="entry name" value="QCR7_sf"/>
</dbReference>
<proteinExistence type="inferred from homology"/>
<comment type="similarity">
    <text evidence="2">Belongs to the UQCRB/QCR7 family.</text>
</comment>
<evidence type="ECO:0000313" key="12">
    <source>
        <dbReference type="EMBL" id="KAJ2866001.1"/>
    </source>
</evidence>
<dbReference type="GO" id="GO:0005743">
    <property type="term" value="C:mitochondrial inner membrane"/>
    <property type="evidence" value="ECO:0007669"/>
    <property type="project" value="UniProtKB-SubCell"/>
</dbReference>
<accession>A0A9W8IKK9</accession>
<feature type="domain" description="F-box" evidence="10">
    <location>
        <begin position="141"/>
        <end position="183"/>
    </location>
</feature>
<dbReference type="PANTHER" id="PTHR12022">
    <property type="entry name" value="UBIQUINOL-CYTOCHROME C REDUCTASE COMPLEX 14 KD PROTEIN"/>
    <property type="match status" value="1"/>
</dbReference>
<dbReference type="InterPro" id="IPR003197">
    <property type="entry name" value="QCR7"/>
</dbReference>
<comment type="subcellular location">
    <subcellularLocation>
        <location evidence="1">Mitochondrion inner membrane</location>
        <topology evidence="1">Peripheral membrane protein</topology>
        <orientation evidence="1">Matrix side</orientation>
    </subcellularLocation>
</comment>
<dbReference type="Pfam" id="PF02271">
    <property type="entry name" value="UCR_14kD"/>
    <property type="match status" value="1"/>
</dbReference>
<dbReference type="InterPro" id="IPR036047">
    <property type="entry name" value="F-box-like_dom_sf"/>
</dbReference>
<keyword evidence="7" id="KW-0496">Mitochondrion</keyword>
<dbReference type="GO" id="GO:0006122">
    <property type="term" value="P:mitochondrial electron transport, ubiquinol to cytochrome c"/>
    <property type="evidence" value="ECO:0007669"/>
    <property type="project" value="InterPro"/>
</dbReference>
<dbReference type="PANTHER" id="PTHR12022:SF0">
    <property type="entry name" value="CYTOCHROME B-C1 COMPLEX SUBUNIT 7"/>
    <property type="match status" value="1"/>
</dbReference>